<proteinExistence type="predicted"/>
<evidence type="ECO:0000313" key="1">
    <source>
        <dbReference type="EMBL" id="AGO47405.1"/>
    </source>
</evidence>
<evidence type="ECO:0000313" key="2">
    <source>
        <dbReference type="Proteomes" id="UP000014731"/>
    </source>
</evidence>
<reference evidence="2" key="2">
    <citation type="submission" date="2013-03" db="EMBL/GenBank/DDBJ databases">
        <title>The Cellulophaga phages: a novel, diverse, and globally ubiquitous model system.</title>
        <authorList>
            <person name="Holmfeldt K."/>
            <person name="Solonenko N."/>
            <person name="Shah M."/>
            <person name="Corrier K."/>
            <person name="Riemann L."/>
            <person name="VerBerkmoes N.C."/>
            <person name="Sullivan M.B."/>
        </authorList>
    </citation>
    <scope>NUCLEOTIDE SEQUENCE [LARGE SCALE GENOMIC DNA]</scope>
</reference>
<organism evidence="1 2">
    <name type="scientific">Cellulophaga phage phi19:3</name>
    <dbReference type="NCBI Taxonomy" id="1327971"/>
    <lineage>
        <taxon>Viruses</taxon>
        <taxon>Duplodnaviria</taxon>
        <taxon>Heunggongvirae</taxon>
        <taxon>Uroviricota</taxon>
        <taxon>Caudoviricetes</taxon>
        <taxon>Pachyviridae</taxon>
        <taxon>Baltivirus</taxon>
        <taxon>Baltivirus phi19tres</taxon>
    </lineage>
</organism>
<gene>
    <name evidence="1" type="ORF">Phi19:3_gp001</name>
</gene>
<name>R9ZY02_9CAUD</name>
<sequence>MKKKMIVLAVGFGLLIFGFATTPEAYGYACTGVGGFVFGCGLAIKK</sequence>
<dbReference type="Proteomes" id="UP000014731">
    <property type="component" value="Segment"/>
</dbReference>
<dbReference type="EMBL" id="KC821608">
    <property type="protein sequence ID" value="AGO47405.1"/>
    <property type="molecule type" value="Genomic_DNA"/>
</dbReference>
<dbReference type="KEGG" id="vg:16881069"/>
<keyword evidence="2" id="KW-1185">Reference proteome</keyword>
<dbReference type="GeneID" id="16881069"/>
<accession>R9ZY02</accession>
<reference evidence="1 2" key="1">
    <citation type="journal article" date="2013" name="Proc. Natl. Acad. Sci. U.S.A.">
        <title>Twelve previously unknown phage genera are ubiquitous in global oceans.</title>
        <authorList>
            <person name="Holmfeldt K."/>
            <person name="Solonenko N."/>
            <person name="Shah M."/>
            <person name="Corrier K."/>
            <person name="Riemann L."/>
            <person name="Verberkmoes N.C."/>
            <person name="Sullivan M.B."/>
        </authorList>
    </citation>
    <scope>NUCLEOTIDE SEQUENCE [LARGE SCALE GENOMIC DNA]</scope>
    <source>
        <strain evidence="1">Phi19:3</strain>
    </source>
</reference>
<protein>
    <submittedName>
        <fullName evidence="1">Uncharacterized protein</fullName>
    </submittedName>
</protein>
<dbReference type="RefSeq" id="YP_008240786.1">
    <property type="nucleotide sequence ID" value="NC_021789.1"/>
</dbReference>